<dbReference type="PANTHER" id="PTHR38459">
    <property type="entry name" value="PROPHAGE BACTOPRENOL-LINKED GLUCOSE TRANSLOCASE HOMOLOG"/>
    <property type="match status" value="1"/>
</dbReference>
<comment type="similarity">
    <text evidence="2">Belongs to the GtrA family.</text>
</comment>
<dbReference type="InterPro" id="IPR051401">
    <property type="entry name" value="GtrA_CellWall_Glycosyl"/>
</dbReference>
<organism evidence="8 9">
    <name type="scientific">Variovorax boronicumulans</name>
    <dbReference type="NCBI Taxonomy" id="436515"/>
    <lineage>
        <taxon>Bacteria</taxon>
        <taxon>Pseudomonadati</taxon>
        <taxon>Pseudomonadota</taxon>
        <taxon>Betaproteobacteria</taxon>
        <taxon>Burkholderiales</taxon>
        <taxon>Comamonadaceae</taxon>
        <taxon>Variovorax</taxon>
    </lineage>
</organism>
<dbReference type="GO" id="GO:0000271">
    <property type="term" value="P:polysaccharide biosynthetic process"/>
    <property type="evidence" value="ECO:0007669"/>
    <property type="project" value="InterPro"/>
</dbReference>
<evidence type="ECO:0000256" key="2">
    <source>
        <dbReference type="ARBA" id="ARBA00009399"/>
    </source>
</evidence>
<dbReference type="Pfam" id="PF04138">
    <property type="entry name" value="GtrA_DPMS_TM"/>
    <property type="match status" value="1"/>
</dbReference>
<gene>
    <name evidence="8" type="ORF">J2W31_004932</name>
</gene>
<evidence type="ECO:0000256" key="5">
    <source>
        <dbReference type="ARBA" id="ARBA00023136"/>
    </source>
</evidence>
<feature type="transmembrane region" description="Helical" evidence="6">
    <location>
        <begin position="82"/>
        <end position="108"/>
    </location>
</feature>
<comment type="caution">
    <text evidence="8">The sequence shown here is derived from an EMBL/GenBank/DDBJ whole genome shotgun (WGS) entry which is preliminary data.</text>
</comment>
<evidence type="ECO:0000256" key="4">
    <source>
        <dbReference type="ARBA" id="ARBA00022989"/>
    </source>
</evidence>
<comment type="subcellular location">
    <subcellularLocation>
        <location evidence="1">Membrane</location>
        <topology evidence="1">Multi-pass membrane protein</topology>
    </subcellularLocation>
</comment>
<dbReference type="AlphaFoldDB" id="A0AAW8D8X8"/>
<evidence type="ECO:0000256" key="1">
    <source>
        <dbReference type="ARBA" id="ARBA00004141"/>
    </source>
</evidence>
<evidence type="ECO:0000256" key="6">
    <source>
        <dbReference type="SAM" id="Phobius"/>
    </source>
</evidence>
<reference evidence="8" key="1">
    <citation type="submission" date="2023-07" db="EMBL/GenBank/DDBJ databases">
        <title>Sorghum-associated microbial communities from plants grown in Nebraska, USA.</title>
        <authorList>
            <person name="Schachtman D."/>
        </authorList>
    </citation>
    <scope>NUCLEOTIDE SEQUENCE</scope>
    <source>
        <strain evidence="8">DS3754</strain>
    </source>
</reference>
<protein>
    <submittedName>
        <fullName evidence="8">Flippase GtrA</fullName>
    </submittedName>
</protein>
<keyword evidence="3 6" id="KW-0812">Transmembrane</keyword>
<feature type="transmembrane region" description="Helical" evidence="6">
    <location>
        <begin position="120"/>
        <end position="138"/>
    </location>
</feature>
<evidence type="ECO:0000256" key="3">
    <source>
        <dbReference type="ARBA" id="ARBA00022692"/>
    </source>
</evidence>
<evidence type="ECO:0000313" key="9">
    <source>
        <dbReference type="Proteomes" id="UP001242045"/>
    </source>
</evidence>
<proteinExistence type="inferred from homology"/>
<dbReference type="PANTHER" id="PTHR38459:SF1">
    <property type="entry name" value="PROPHAGE BACTOPRENOL-LINKED GLUCOSE TRANSLOCASE HOMOLOG"/>
    <property type="match status" value="1"/>
</dbReference>
<dbReference type="GO" id="GO:0005886">
    <property type="term" value="C:plasma membrane"/>
    <property type="evidence" value="ECO:0007669"/>
    <property type="project" value="TreeGrafter"/>
</dbReference>
<sequence>MKRDLDLRGATKMKTDKILSFQFIRFLIVGVANTLVGLSVIYAAKYFFHAGDVVANAIGYGVGICVSFFLNSRWTFAYEGAVLPAVAKFLLGTAVAYGANLLAVVVAIDHFGLNSYLAQAMGMPVYTVTAYVASRYIVFRPVQAVK</sequence>
<keyword evidence="5 6" id="KW-0472">Membrane</keyword>
<evidence type="ECO:0000313" key="8">
    <source>
        <dbReference type="EMBL" id="MDP9895805.1"/>
    </source>
</evidence>
<feature type="transmembrane region" description="Helical" evidence="6">
    <location>
        <begin position="21"/>
        <end position="44"/>
    </location>
</feature>
<keyword evidence="4 6" id="KW-1133">Transmembrane helix</keyword>
<dbReference type="EMBL" id="JAUSRD010000014">
    <property type="protein sequence ID" value="MDP9895805.1"/>
    <property type="molecule type" value="Genomic_DNA"/>
</dbReference>
<evidence type="ECO:0000259" key="7">
    <source>
        <dbReference type="Pfam" id="PF04138"/>
    </source>
</evidence>
<dbReference type="RefSeq" id="WP_307510798.1">
    <property type="nucleotide sequence ID" value="NZ_JAUSRD010000014.1"/>
</dbReference>
<accession>A0AAW8D8X8</accession>
<name>A0AAW8D8X8_9BURK</name>
<dbReference type="Proteomes" id="UP001242045">
    <property type="component" value="Unassembled WGS sequence"/>
</dbReference>
<dbReference type="InterPro" id="IPR007267">
    <property type="entry name" value="GtrA_DPMS_TM"/>
</dbReference>
<feature type="domain" description="GtrA/DPMS transmembrane" evidence="7">
    <location>
        <begin position="25"/>
        <end position="139"/>
    </location>
</feature>
<feature type="transmembrane region" description="Helical" evidence="6">
    <location>
        <begin position="50"/>
        <end position="70"/>
    </location>
</feature>